<dbReference type="Proteomes" id="UP001233999">
    <property type="component" value="Unassembled WGS sequence"/>
</dbReference>
<evidence type="ECO:0000313" key="2">
    <source>
        <dbReference type="Proteomes" id="UP001233999"/>
    </source>
</evidence>
<feature type="non-terminal residue" evidence="1">
    <location>
        <position position="1"/>
    </location>
</feature>
<proteinExistence type="predicted"/>
<accession>A0AAD8ELZ9</accession>
<reference evidence="1" key="2">
    <citation type="submission" date="2023-05" db="EMBL/GenBank/DDBJ databases">
        <authorList>
            <person name="Fouks B."/>
        </authorList>
    </citation>
    <scope>NUCLEOTIDE SEQUENCE</scope>
    <source>
        <strain evidence="1">Stay&amp;Tobe</strain>
        <tissue evidence="1">Testes</tissue>
    </source>
</reference>
<feature type="non-terminal residue" evidence="1">
    <location>
        <position position="127"/>
    </location>
</feature>
<evidence type="ECO:0000313" key="1">
    <source>
        <dbReference type="EMBL" id="KAJ9595031.1"/>
    </source>
</evidence>
<dbReference type="EMBL" id="JASPKZ010002698">
    <property type="protein sequence ID" value="KAJ9595031.1"/>
    <property type="molecule type" value="Genomic_DNA"/>
</dbReference>
<gene>
    <name evidence="1" type="ORF">L9F63_013659</name>
</gene>
<sequence length="127" mass="14295">FMRKPSSKIGFKTPRDTRDSLKCHSRCNAPAVNYIKCENSCIVLGTLTIIVKFNSVIYTIGCNAKKKSPLQRWKSVVFQETFSLKNCIVRIVTNDSGVCLSSDGATCPTKHLFSFQQNMLLCHLPLY</sequence>
<keyword evidence="2" id="KW-1185">Reference proteome</keyword>
<name>A0AAD8ELZ9_DIPPU</name>
<organism evidence="1 2">
    <name type="scientific">Diploptera punctata</name>
    <name type="common">Pacific beetle cockroach</name>
    <dbReference type="NCBI Taxonomy" id="6984"/>
    <lineage>
        <taxon>Eukaryota</taxon>
        <taxon>Metazoa</taxon>
        <taxon>Ecdysozoa</taxon>
        <taxon>Arthropoda</taxon>
        <taxon>Hexapoda</taxon>
        <taxon>Insecta</taxon>
        <taxon>Pterygota</taxon>
        <taxon>Neoptera</taxon>
        <taxon>Polyneoptera</taxon>
        <taxon>Dictyoptera</taxon>
        <taxon>Blattodea</taxon>
        <taxon>Blaberoidea</taxon>
        <taxon>Blaberidae</taxon>
        <taxon>Diplopterinae</taxon>
        <taxon>Diploptera</taxon>
    </lineage>
</organism>
<protein>
    <submittedName>
        <fullName evidence="1">Uncharacterized protein</fullName>
    </submittedName>
</protein>
<dbReference type="AlphaFoldDB" id="A0AAD8ELZ9"/>
<reference evidence="1" key="1">
    <citation type="journal article" date="2023" name="IScience">
        <title>Live-bearing cockroach genome reveals convergent evolutionary mechanisms linked to viviparity in insects and beyond.</title>
        <authorList>
            <person name="Fouks B."/>
            <person name="Harrison M.C."/>
            <person name="Mikhailova A.A."/>
            <person name="Marchal E."/>
            <person name="English S."/>
            <person name="Carruthers M."/>
            <person name="Jennings E.C."/>
            <person name="Chiamaka E.L."/>
            <person name="Frigard R.A."/>
            <person name="Pippel M."/>
            <person name="Attardo G.M."/>
            <person name="Benoit J.B."/>
            <person name="Bornberg-Bauer E."/>
            <person name="Tobe S.S."/>
        </authorList>
    </citation>
    <scope>NUCLEOTIDE SEQUENCE</scope>
    <source>
        <strain evidence="1">Stay&amp;Tobe</strain>
    </source>
</reference>
<comment type="caution">
    <text evidence="1">The sequence shown here is derived from an EMBL/GenBank/DDBJ whole genome shotgun (WGS) entry which is preliminary data.</text>
</comment>